<dbReference type="EMBL" id="MRZV01000963">
    <property type="protein sequence ID" value="PIK42091.1"/>
    <property type="molecule type" value="Genomic_DNA"/>
</dbReference>
<dbReference type="InterPro" id="IPR041577">
    <property type="entry name" value="RT_RNaseH_2"/>
</dbReference>
<organism evidence="5 6">
    <name type="scientific">Stichopus japonicus</name>
    <name type="common">Sea cucumber</name>
    <dbReference type="NCBI Taxonomy" id="307972"/>
    <lineage>
        <taxon>Eukaryota</taxon>
        <taxon>Metazoa</taxon>
        <taxon>Echinodermata</taxon>
        <taxon>Eleutherozoa</taxon>
        <taxon>Echinozoa</taxon>
        <taxon>Holothuroidea</taxon>
        <taxon>Aspidochirotacea</taxon>
        <taxon>Aspidochirotida</taxon>
        <taxon>Stichopodidae</taxon>
        <taxon>Apostichopus</taxon>
    </lineage>
</organism>
<dbReference type="PANTHER" id="PTHR33064:SF37">
    <property type="entry name" value="RIBONUCLEASE H"/>
    <property type="match status" value="1"/>
</dbReference>
<dbReference type="GO" id="GO:0003723">
    <property type="term" value="F:RNA binding"/>
    <property type="evidence" value="ECO:0007669"/>
    <property type="project" value="UniProtKB-KW"/>
</dbReference>
<dbReference type="Gene3D" id="3.30.70.270">
    <property type="match status" value="1"/>
</dbReference>
<evidence type="ECO:0000313" key="5">
    <source>
        <dbReference type="EMBL" id="PIK42091.1"/>
    </source>
</evidence>
<keyword evidence="2" id="KW-0694">RNA-binding</keyword>
<dbReference type="Gene3D" id="2.40.70.10">
    <property type="entry name" value="Acid Proteases"/>
    <property type="match status" value="1"/>
</dbReference>
<dbReference type="GO" id="GO:0006508">
    <property type="term" value="P:proteolysis"/>
    <property type="evidence" value="ECO:0007669"/>
    <property type="project" value="InterPro"/>
</dbReference>
<dbReference type="PROSITE" id="PS00141">
    <property type="entry name" value="ASP_PROTEASE"/>
    <property type="match status" value="1"/>
</dbReference>
<dbReference type="InterPro" id="IPR021109">
    <property type="entry name" value="Peptidase_aspartic_dom_sf"/>
</dbReference>
<sequence>MINGTPVLGVLDTGSQVTIMTEDCFLETFRGIKLEQLKWLSINAANNLQIPYNGYFEADVQLGGIEIPGRGMLVVKVRREIPMLIGMNILENLDQDTFVNQFCLKAPPTSSQVVEGLVRIPRTAAVVVPAQSCKVVVASCPRQHSDVEVMAVEQLPKGILVGPTLTKIHDGQIILPVINVTKDDIYLIPRMPLAKLQCVASIADDRVSYESINVTIKIPKCAFFQREVKYLGHCVTKSGVKANPGKIEVVRDWPAPKSLKEVRSFLGLCSFYRRFVPGFSKIAGPLHELVSHCMNDVKAKRTSVFPWGIKHQQAFEILKKAICTQPVLAYPDFLLPFELEIDASFQDWEPF</sequence>
<keyword evidence="3" id="KW-0229">DNA integration</keyword>
<evidence type="ECO:0000256" key="2">
    <source>
        <dbReference type="ARBA" id="ARBA00022884"/>
    </source>
</evidence>
<reference evidence="5 6" key="1">
    <citation type="journal article" date="2017" name="PLoS Biol.">
        <title>The sea cucumber genome provides insights into morphological evolution and visceral regeneration.</title>
        <authorList>
            <person name="Zhang X."/>
            <person name="Sun L."/>
            <person name="Yuan J."/>
            <person name="Sun Y."/>
            <person name="Gao Y."/>
            <person name="Zhang L."/>
            <person name="Li S."/>
            <person name="Dai H."/>
            <person name="Hamel J.F."/>
            <person name="Liu C."/>
            <person name="Yu Y."/>
            <person name="Liu S."/>
            <person name="Lin W."/>
            <person name="Guo K."/>
            <person name="Jin S."/>
            <person name="Xu P."/>
            <person name="Storey K.B."/>
            <person name="Huan P."/>
            <person name="Zhang T."/>
            <person name="Zhou Y."/>
            <person name="Zhang J."/>
            <person name="Lin C."/>
            <person name="Li X."/>
            <person name="Xing L."/>
            <person name="Huo D."/>
            <person name="Sun M."/>
            <person name="Wang L."/>
            <person name="Mercier A."/>
            <person name="Li F."/>
            <person name="Yang H."/>
            <person name="Xiang J."/>
        </authorList>
    </citation>
    <scope>NUCLEOTIDE SEQUENCE [LARGE SCALE GENOMIC DNA]</scope>
    <source>
        <strain evidence="5">Shaxun</strain>
        <tissue evidence="5">Muscle</tissue>
    </source>
</reference>
<dbReference type="Proteomes" id="UP000230750">
    <property type="component" value="Unassembled WGS sequence"/>
</dbReference>
<proteinExistence type="predicted"/>
<dbReference type="Pfam" id="PF13975">
    <property type="entry name" value="gag-asp_proteas"/>
    <property type="match status" value="1"/>
</dbReference>
<dbReference type="InterPro" id="IPR043128">
    <property type="entry name" value="Rev_trsase/Diguanyl_cyclase"/>
</dbReference>
<dbReference type="Pfam" id="PF17919">
    <property type="entry name" value="RT_RNaseH_2"/>
    <property type="match status" value="1"/>
</dbReference>
<dbReference type="GO" id="GO:0004190">
    <property type="term" value="F:aspartic-type endopeptidase activity"/>
    <property type="evidence" value="ECO:0007669"/>
    <property type="project" value="InterPro"/>
</dbReference>
<name>A0A2G8K260_STIJA</name>
<dbReference type="InterPro" id="IPR051320">
    <property type="entry name" value="Viral_Replic_Matur_Polypro"/>
</dbReference>
<dbReference type="SUPFAM" id="SSF50630">
    <property type="entry name" value="Acid proteases"/>
    <property type="match status" value="1"/>
</dbReference>
<keyword evidence="1" id="KW-0460">Magnesium</keyword>
<evidence type="ECO:0000313" key="6">
    <source>
        <dbReference type="Proteomes" id="UP000230750"/>
    </source>
</evidence>
<protein>
    <submittedName>
        <fullName evidence="5">Retrovirus polyprotein</fullName>
    </submittedName>
</protein>
<comment type="caution">
    <text evidence="5">The sequence shown here is derived from an EMBL/GenBank/DDBJ whole genome shotgun (WGS) entry which is preliminary data.</text>
</comment>
<feature type="domain" description="Reverse transcriptase/retrotransposon-derived protein RNase H-like" evidence="4">
    <location>
        <begin position="307"/>
        <end position="344"/>
    </location>
</feature>
<evidence type="ECO:0000256" key="1">
    <source>
        <dbReference type="ARBA" id="ARBA00022842"/>
    </source>
</evidence>
<accession>A0A2G8K260</accession>
<dbReference type="AlphaFoldDB" id="A0A2G8K260"/>
<evidence type="ECO:0000259" key="4">
    <source>
        <dbReference type="Pfam" id="PF17919"/>
    </source>
</evidence>
<dbReference type="SUPFAM" id="SSF56672">
    <property type="entry name" value="DNA/RNA polymerases"/>
    <property type="match status" value="1"/>
</dbReference>
<dbReference type="InterPro" id="IPR043502">
    <property type="entry name" value="DNA/RNA_pol_sf"/>
</dbReference>
<evidence type="ECO:0000256" key="3">
    <source>
        <dbReference type="ARBA" id="ARBA00022908"/>
    </source>
</evidence>
<dbReference type="GO" id="GO:0015074">
    <property type="term" value="P:DNA integration"/>
    <property type="evidence" value="ECO:0007669"/>
    <property type="project" value="UniProtKB-KW"/>
</dbReference>
<dbReference type="PANTHER" id="PTHR33064">
    <property type="entry name" value="POL PROTEIN"/>
    <property type="match status" value="1"/>
</dbReference>
<keyword evidence="6" id="KW-1185">Reference proteome</keyword>
<gene>
    <name evidence="5" type="ORF">BSL78_21058</name>
</gene>
<dbReference type="InterPro" id="IPR001969">
    <property type="entry name" value="Aspartic_peptidase_AS"/>
</dbReference>
<dbReference type="FunFam" id="3.30.70.270:FF:000020">
    <property type="entry name" value="Transposon Tf2-6 polyprotein-like Protein"/>
    <property type="match status" value="1"/>
</dbReference>